<protein>
    <submittedName>
        <fullName evidence="1">Uncharacterized protein</fullName>
    </submittedName>
</protein>
<proteinExistence type="predicted"/>
<organism evidence="1 2">
    <name type="scientific">Henosepilachna vigintioctopunctata</name>
    <dbReference type="NCBI Taxonomy" id="420089"/>
    <lineage>
        <taxon>Eukaryota</taxon>
        <taxon>Metazoa</taxon>
        <taxon>Ecdysozoa</taxon>
        <taxon>Arthropoda</taxon>
        <taxon>Hexapoda</taxon>
        <taxon>Insecta</taxon>
        <taxon>Pterygota</taxon>
        <taxon>Neoptera</taxon>
        <taxon>Endopterygota</taxon>
        <taxon>Coleoptera</taxon>
        <taxon>Polyphaga</taxon>
        <taxon>Cucujiformia</taxon>
        <taxon>Coccinelloidea</taxon>
        <taxon>Coccinellidae</taxon>
        <taxon>Epilachninae</taxon>
        <taxon>Epilachnini</taxon>
        <taxon>Henosepilachna</taxon>
    </lineage>
</organism>
<gene>
    <name evidence="1" type="ORF">WA026_023851</name>
</gene>
<comment type="caution">
    <text evidence="1">The sequence shown here is derived from an EMBL/GenBank/DDBJ whole genome shotgun (WGS) entry which is preliminary data.</text>
</comment>
<dbReference type="AlphaFoldDB" id="A0AAW1U544"/>
<accession>A0AAW1U544</accession>
<dbReference type="Proteomes" id="UP001431783">
    <property type="component" value="Unassembled WGS sequence"/>
</dbReference>
<name>A0AAW1U544_9CUCU</name>
<dbReference type="EMBL" id="JARQZJ010000060">
    <property type="protein sequence ID" value="KAK9878786.1"/>
    <property type="molecule type" value="Genomic_DNA"/>
</dbReference>
<evidence type="ECO:0000313" key="2">
    <source>
        <dbReference type="Proteomes" id="UP001431783"/>
    </source>
</evidence>
<sequence length="101" mass="11316">MQKQYRPQDCALWYSACYFPLVAHVCSYFDNLRSALNIYVFIKLKGFSLLPRASSVSSSSKSTNKHNEGVPLSIASDIKATRFSIASREDQFVSLKSKLSA</sequence>
<keyword evidence="2" id="KW-1185">Reference proteome</keyword>
<reference evidence="1 2" key="1">
    <citation type="submission" date="2023-03" db="EMBL/GenBank/DDBJ databases">
        <title>Genome insight into feeding habits of ladybird beetles.</title>
        <authorList>
            <person name="Li H.-S."/>
            <person name="Huang Y.-H."/>
            <person name="Pang H."/>
        </authorList>
    </citation>
    <scope>NUCLEOTIDE SEQUENCE [LARGE SCALE GENOMIC DNA]</scope>
    <source>
        <strain evidence="1">SYSU_2023b</strain>
        <tissue evidence="1">Whole body</tissue>
    </source>
</reference>
<evidence type="ECO:0000313" key="1">
    <source>
        <dbReference type="EMBL" id="KAK9878786.1"/>
    </source>
</evidence>